<proteinExistence type="predicted"/>
<dbReference type="Gene3D" id="1.25.40.90">
    <property type="match status" value="1"/>
</dbReference>
<dbReference type="CDD" id="cd16981">
    <property type="entry name" value="CID_RPRD_like"/>
    <property type="match status" value="1"/>
</dbReference>
<dbReference type="Pfam" id="PF04818">
    <property type="entry name" value="CID"/>
    <property type="match status" value="1"/>
</dbReference>
<dbReference type="GO" id="GO:0031124">
    <property type="term" value="P:mRNA 3'-end processing"/>
    <property type="evidence" value="ECO:0007669"/>
    <property type="project" value="TreeGrafter"/>
</dbReference>
<evidence type="ECO:0000313" key="3">
    <source>
        <dbReference type="WBParaSite" id="PSAMB.scaffold13658size2174.g35602.t1"/>
    </source>
</evidence>
<accession>A0A914V0R0</accession>
<protein>
    <submittedName>
        <fullName evidence="3">CID domain-containing protein</fullName>
    </submittedName>
</protein>
<dbReference type="PANTHER" id="PTHR12460">
    <property type="entry name" value="CYCLIN-DEPENDENT KINASE INHIBITOR-RELATED PROTEIN"/>
    <property type="match status" value="1"/>
</dbReference>
<dbReference type="SUPFAM" id="SSF48464">
    <property type="entry name" value="ENTH/VHS domain"/>
    <property type="match status" value="1"/>
</dbReference>
<dbReference type="GO" id="GO:0000993">
    <property type="term" value="F:RNA polymerase II complex binding"/>
    <property type="evidence" value="ECO:0007669"/>
    <property type="project" value="TreeGrafter"/>
</dbReference>
<dbReference type="InterPro" id="IPR008942">
    <property type="entry name" value="ENTH_VHS"/>
</dbReference>
<evidence type="ECO:0000259" key="1">
    <source>
        <dbReference type="PROSITE" id="PS51391"/>
    </source>
</evidence>
<dbReference type="PANTHER" id="PTHR12460:SF0">
    <property type="entry name" value="CID DOMAIN-CONTAINING PROTEIN-RELATED"/>
    <property type="match status" value="1"/>
</dbReference>
<dbReference type="Proteomes" id="UP000887566">
    <property type="component" value="Unplaced"/>
</dbReference>
<dbReference type="SMART" id="SM00582">
    <property type="entry name" value="RPR"/>
    <property type="match status" value="1"/>
</dbReference>
<dbReference type="PROSITE" id="PS51391">
    <property type="entry name" value="CID"/>
    <property type="match status" value="1"/>
</dbReference>
<name>A0A914V0R0_9BILA</name>
<dbReference type="InterPro" id="IPR006569">
    <property type="entry name" value="CID_dom"/>
</dbReference>
<feature type="domain" description="CID" evidence="1">
    <location>
        <begin position="1"/>
        <end position="133"/>
    </location>
</feature>
<keyword evidence="2" id="KW-1185">Reference proteome</keyword>
<organism evidence="2 3">
    <name type="scientific">Plectus sambesii</name>
    <dbReference type="NCBI Taxonomy" id="2011161"/>
    <lineage>
        <taxon>Eukaryota</taxon>
        <taxon>Metazoa</taxon>
        <taxon>Ecdysozoa</taxon>
        <taxon>Nematoda</taxon>
        <taxon>Chromadorea</taxon>
        <taxon>Plectida</taxon>
        <taxon>Plectina</taxon>
        <taxon>Plectoidea</taxon>
        <taxon>Plectidae</taxon>
        <taxon>Plectus</taxon>
    </lineage>
</organism>
<dbReference type="WBParaSite" id="PSAMB.scaffold13658size2174.g35602.t1">
    <property type="protein sequence ID" value="PSAMB.scaffold13658size2174.g35602.t1"/>
    <property type="gene ID" value="PSAMB.scaffold13658size2174.g35602"/>
</dbReference>
<dbReference type="AlphaFoldDB" id="A0A914V0R0"/>
<evidence type="ECO:0000313" key="2">
    <source>
        <dbReference type="Proteomes" id="UP000887566"/>
    </source>
</evidence>
<reference evidence="3" key="1">
    <citation type="submission" date="2022-11" db="UniProtKB">
        <authorList>
            <consortium name="WormBaseParasite"/>
        </authorList>
    </citation>
    <scope>IDENTIFICATION</scope>
</reference>
<sequence>MTVLSEEAASRRLRAVDASQESIETTSLWIMHHKDSADTMLHSWMNVFRIGTEKQRLALFYVANDVCQKTRKRPGYDMLRSAFVPRLIGAMSLIRSDEAMKSKIIRVVDIWEQREVFEKPTIGELRSALSMTYEDSSDVDERLLLEFDPATLITDLEKFQKIEAAIEKARVILSK</sequence>